<dbReference type="Proteomes" id="UP000032366">
    <property type="component" value="Unassembled WGS sequence"/>
</dbReference>
<organism evidence="2 4">
    <name type="scientific">Staphylococcus microti</name>
    <dbReference type="NCBI Taxonomy" id="569857"/>
    <lineage>
        <taxon>Bacteria</taxon>
        <taxon>Bacillati</taxon>
        <taxon>Bacillota</taxon>
        <taxon>Bacilli</taxon>
        <taxon>Bacillales</taxon>
        <taxon>Staphylococcaceae</taxon>
        <taxon>Staphylococcus</taxon>
    </lineage>
</organism>
<protein>
    <submittedName>
        <fullName evidence="2">Uncharacterized protein</fullName>
    </submittedName>
</protein>
<proteinExistence type="predicted"/>
<dbReference type="EMBL" id="UHDT01000001">
    <property type="protein sequence ID" value="SUM56422.1"/>
    <property type="molecule type" value="Genomic_DNA"/>
</dbReference>
<evidence type="ECO:0000313" key="4">
    <source>
        <dbReference type="Proteomes" id="UP000254100"/>
    </source>
</evidence>
<evidence type="ECO:0000313" key="1">
    <source>
        <dbReference type="EMBL" id="KIX91481.1"/>
    </source>
</evidence>
<evidence type="ECO:0000313" key="3">
    <source>
        <dbReference type="Proteomes" id="UP000032366"/>
    </source>
</evidence>
<reference evidence="1 3" key="1">
    <citation type="submission" date="2015-01" db="EMBL/GenBank/DDBJ databases">
        <authorList>
            <person name="Guo J."/>
        </authorList>
    </citation>
    <scope>NUCLEOTIDE SEQUENCE [LARGE SCALE GENOMIC DNA]</scope>
    <source>
        <strain evidence="1 3">DSM 22147</strain>
    </source>
</reference>
<name>A0A0D6XTD8_9STAP</name>
<reference evidence="2 4" key="2">
    <citation type="submission" date="2018-06" db="EMBL/GenBank/DDBJ databases">
        <authorList>
            <consortium name="Pathogen Informatics"/>
            <person name="Doyle S."/>
        </authorList>
    </citation>
    <scope>NUCLEOTIDE SEQUENCE [LARGE SCALE GENOMIC DNA]</scope>
    <source>
        <strain evidence="2 4">NCTC13832</strain>
    </source>
</reference>
<evidence type="ECO:0000313" key="2">
    <source>
        <dbReference type="EMBL" id="SUM56422.1"/>
    </source>
</evidence>
<keyword evidence="3" id="KW-1185">Reference proteome</keyword>
<dbReference type="Proteomes" id="UP000254100">
    <property type="component" value="Unassembled WGS sequence"/>
</dbReference>
<sequence>MPSSIVVTFGNLKIDIHCELPFGFTYVIFILHKKSVNTTMALDTNSHLESLLHYPLILATK</sequence>
<accession>A0A0D6XTD8</accession>
<gene>
    <name evidence="2" type="ORF">NCTC13832_00051</name>
    <name evidence="1" type="ORF">TP70_02055</name>
</gene>
<dbReference type="EMBL" id="JXWY01000012">
    <property type="protein sequence ID" value="KIX91481.1"/>
    <property type="molecule type" value="Genomic_DNA"/>
</dbReference>
<dbReference type="AlphaFoldDB" id="A0A0D6XTD8"/>